<organism evidence="13 14">
    <name type="scientific">Georgfuchsia toluolica</name>
    <dbReference type="NCBI Taxonomy" id="424218"/>
    <lineage>
        <taxon>Bacteria</taxon>
        <taxon>Pseudomonadati</taxon>
        <taxon>Pseudomonadota</taxon>
        <taxon>Betaproteobacteria</taxon>
        <taxon>Nitrosomonadales</taxon>
        <taxon>Sterolibacteriaceae</taxon>
        <taxon>Georgfuchsia</taxon>
    </lineage>
</organism>
<dbReference type="SFLD" id="SFLDS00003">
    <property type="entry name" value="Haloacid_Dehalogenase"/>
    <property type="match status" value="1"/>
</dbReference>
<evidence type="ECO:0000256" key="9">
    <source>
        <dbReference type="ARBA" id="ARBA00022842"/>
    </source>
</evidence>
<protein>
    <recommendedName>
        <fullName evidence="6">3-deoxy-D-manno-octulosonate 8-phosphate phosphatase KdsC</fullName>
        <ecNumber evidence="5">3.1.3.45</ecNumber>
    </recommendedName>
    <alternativeName>
        <fullName evidence="10">KDO 8-P phosphatase</fullName>
    </alternativeName>
</protein>
<evidence type="ECO:0000256" key="10">
    <source>
        <dbReference type="ARBA" id="ARBA00031051"/>
    </source>
</evidence>
<dbReference type="SFLD" id="SFLDG01136">
    <property type="entry name" value="C1.6:_Phosphoserine_Phosphatas"/>
    <property type="match status" value="1"/>
</dbReference>
<feature type="binding site" evidence="11">
    <location>
        <position position="86"/>
    </location>
    <ligand>
        <name>substrate</name>
    </ligand>
</feature>
<dbReference type="InterPro" id="IPR036412">
    <property type="entry name" value="HAD-like_sf"/>
</dbReference>
<dbReference type="RefSeq" id="WP_220636100.1">
    <property type="nucleotide sequence ID" value="NZ_CAJQUM010000001.1"/>
</dbReference>
<comment type="similarity">
    <text evidence="3">Belongs to the KdsC family.</text>
</comment>
<evidence type="ECO:0000256" key="5">
    <source>
        <dbReference type="ARBA" id="ARBA00013066"/>
    </source>
</evidence>
<dbReference type="SUPFAM" id="SSF56784">
    <property type="entry name" value="HAD-like"/>
    <property type="match status" value="1"/>
</dbReference>
<evidence type="ECO:0000313" key="13">
    <source>
        <dbReference type="EMBL" id="CAG4884229.1"/>
    </source>
</evidence>
<evidence type="ECO:0000256" key="1">
    <source>
        <dbReference type="ARBA" id="ARBA00000898"/>
    </source>
</evidence>
<feature type="binding site" evidence="12">
    <location>
        <position position="16"/>
    </location>
    <ligand>
        <name>Mg(2+)</name>
        <dbReference type="ChEBI" id="CHEBI:18420"/>
    </ligand>
</feature>
<dbReference type="InterPro" id="IPR023214">
    <property type="entry name" value="HAD_sf"/>
</dbReference>
<evidence type="ECO:0000256" key="8">
    <source>
        <dbReference type="ARBA" id="ARBA00022801"/>
    </source>
</evidence>
<keyword evidence="8 13" id="KW-0378">Hydrolase</keyword>
<accession>A0A916N2S2</accession>
<name>A0A916N2S2_9PROT</name>
<comment type="cofactor">
    <cofactor evidence="2 12">
        <name>Mg(2+)</name>
        <dbReference type="ChEBI" id="CHEBI:18420"/>
    </cofactor>
</comment>
<dbReference type="EC" id="3.1.3.45" evidence="5"/>
<dbReference type="Gene3D" id="3.40.50.1000">
    <property type="entry name" value="HAD superfamily/HAD-like"/>
    <property type="match status" value="1"/>
</dbReference>
<comment type="subunit">
    <text evidence="4">Homotetramer.</text>
</comment>
<keyword evidence="9 12" id="KW-0460">Magnesium</keyword>
<evidence type="ECO:0000256" key="7">
    <source>
        <dbReference type="ARBA" id="ARBA00022723"/>
    </source>
</evidence>
<feature type="binding site" evidence="11">
    <location>
        <position position="18"/>
    </location>
    <ligand>
        <name>substrate</name>
    </ligand>
</feature>
<evidence type="ECO:0000256" key="12">
    <source>
        <dbReference type="PIRSR" id="PIRSR006118-2"/>
    </source>
</evidence>
<dbReference type="GO" id="GO:0019143">
    <property type="term" value="F:3-deoxy-manno-octulosonate-8-phosphatase activity"/>
    <property type="evidence" value="ECO:0007669"/>
    <property type="project" value="UniProtKB-EC"/>
</dbReference>
<dbReference type="GO" id="GO:0008781">
    <property type="term" value="F:N-acylneuraminate cytidylyltransferase activity"/>
    <property type="evidence" value="ECO:0007669"/>
    <property type="project" value="TreeGrafter"/>
</dbReference>
<evidence type="ECO:0000256" key="3">
    <source>
        <dbReference type="ARBA" id="ARBA00005893"/>
    </source>
</evidence>
<evidence type="ECO:0000313" key="14">
    <source>
        <dbReference type="Proteomes" id="UP000742786"/>
    </source>
</evidence>
<proteinExistence type="inferred from homology"/>
<keyword evidence="14" id="KW-1185">Reference proteome</keyword>
<dbReference type="AlphaFoldDB" id="A0A916N2S2"/>
<evidence type="ECO:0000256" key="4">
    <source>
        <dbReference type="ARBA" id="ARBA00011881"/>
    </source>
</evidence>
<reference evidence="13" key="1">
    <citation type="submission" date="2021-04" db="EMBL/GenBank/DDBJ databases">
        <authorList>
            <person name="Hornung B."/>
        </authorList>
    </citation>
    <scope>NUCLEOTIDE SEQUENCE</scope>
    <source>
        <strain evidence="13">G5G6</strain>
    </source>
</reference>
<evidence type="ECO:0000256" key="6">
    <source>
        <dbReference type="ARBA" id="ARBA00020092"/>
    </source>
</evidence>
<evidence type="ECO:0000256" key="2">
    <source>
        <dbReference type="ARBA" id="ARBA00001946"/>
    </source>
</evidence>
<dbReference type="SFLD" id="SFLDG01138">
    <property type="entry name" value="C1.6.2:_Deoxy-d-mannose-octulo"/>
    <property type="match status" value="1"/>
</dbReference>
<keyword evidence="7 12" id="KW-0479">Metal-binding</keyword>
<dbReference type="FunFam" id="3.40.50.1000:FF:000029">
    <property type="entry name" value="3-deoxy-D-manno-octulosonate 8-phosphate phosphatase KdsC"/>
    <property type="match status" value="1"/>
</dbReference>
<dbReference type="CDD" id="cd01630">
    <property type="entry name" value="HAD_KDO-like"/>
    <property type="match status" value="1"/>
</dbReference>
<dbReference type="GO" id="GO:0046872">
    <property type="term" value="F:metal ion binding"/>
    <property type="evidence" value="ECO:0007669"/>
    <property type="project" value="UniProtKB-KW"/>
</dbReference>
<dbReference type="InterPro" id="IPR010023">
    <property type="entry name" value="KdsC_fam"/>
</dbReference>
<feature type="binding site" evidence="11">
    <location>
        <position position="62"/>
    </location>
    <ligand>
        <name>substrate</name>
    </ligand>
</feature>
<dbReference type="NCBIfam" id="TIGR01670">
    <property type="entry name" value="KdsC-phosphatas"/>
    <property type="match status" value="1"/>
</dbReference>
<comment type="catalytic activity">
    <reaction evidence="1">
        <text>3-deoxy-alpha-D-manno-2-octulosonate-8-phosphate + H2O = 3-deoxy-alpha-D-manno-oct-2-ulosonate + phosphate</text>
        <dbReference type="Rhea" id="RHEA:11500"/>
        <dbReference type="ChEBI" id="CHEBI:15377"/>
        <dbReference type="ChEBI" id="CHEBI:43474"/>
        <dbReference type="ChEBI" id="CHEBI:85985"/>
        <dbReference type="ChEBI" id="CHEBI:85986"/>
        <dbReference type="EC" id="3.1.3.45"/>
    </reaction>
</comment>
<dbReference type="Proteomes" id="UP000742786">
    <property type="component" value="Unassembled WGS sequence"/>
</dbReference>
<dbReference type="PANTHER" id="PTHR21485:SF3">
    <property type="entry name" value="N-ACYLNEURAMINATE CYTIDYLYLTRANSFERASE"/>
    <property type="match status" value="1"/>
</dbReference>
<feature type="binding site" evidence="11">
    <location>
        <position position="47"/>
    </location>
    <ligand>
        <name>substrate</name>
    </ligand>
</feature>
<gene>
    <name evidence="13" type="primary">kdsC</name>
    <name evidence="13" type="ORF">GTOL_12112</name>
</gene>
<evidence type="ECO:0000256" key="11">
    <source>
        <dbReference type="PIRSR" id="PIRSR006118-1"/>
    </source>
</evidence>
<dbReference type="Pfam" id="PF08282">
    <property type="entry name" value="Hydrolase_3"/>
    <property type="match status" value="1"/>
</dbReference>
<sequence length="173" mass="18490">MNAVAKAARVAFMGFDVDGVLTDGTLYYSARGDEMKGFQARDGHGIRMLADAGVQIAIITGRESDIVTQRARNLGISLVLQGIDDKRAAMENLLARLGLGFEQAGYMGDDVVDLPLLRACGFSATVADGHPLLLDRVDHVSPFNGGHGAVREVCEYLLAAQNKLDPALARYLA</sequence>
<comment type="caution">
    <text evidence="13">The sequence shown here is derived from an EMBL/GenBank/DDBJ whole genome shotgun (WGS) entry which is preliminary data.</text>
</comment>
<dbReference type="PANTHER" id="PTHR21485">
    <property type="entry name" value="HAD SUPERFAMILY MEMBERS CMAS AND KDSC"/>
    <property type="match status" value="1"/>
</dbReference>
<dbReference type="PIRSF" id="PIRSF006118">
    <property type="entry name" value="KDO8-P_Ptase"/>
    <property type="match status" value="1"/>
</dbReference>
<dbReference type="InterPro" id="IPR050793">
    <property type="entry name" value="CMP-NeuNAc_synthase"/>
</dbReference>
<dbReference type="EMBL" id="CAJQUM010000001">
    <property type="protein sequence ID" value="CAG4884229.1"/>
    <property type="molecule type" value="Genomic_DNA"/>
</dbReference>
<feature type="binding site" evidence="11">
    <location>
        <position position="70"/>
    </location>
    <ligand>
        <name>substrate</name>
    </ligand>
</feature>
<feature type="binding site" evidence="12">
    <location>
        <position position="109"/>
    </location>
    <ligand>
        <name>Mg(2+)</name>
        <dbReference type="ChEBI" id="CHEBI:18420"/>
    </ligand>
</feature>